<proteinExistence type="predicted"/>
<accession>A0A1G8QQP2</accession>
<organism evidence="4 5">
    <name type="scientific">Bacteroides ovatus</name>
    <dbReference type="NCBI Taxonomy" id="28116"/>
    <lineage>
        <taxon>Bacteria</taxon>
        <taxon>Pseudomonadati</taxon>
        <taxon>Bacteroidota</taxon>
        <taxon>Bacteroidia</taxon>
        <taxon>Bacteroidales</taxon>
        <taxon>Bacteroidaceae</taxon>
        <taxon>Bacteroides</taxon>
    </lineage>
</organism>
<reference evidence="4 5" key="1">
    <citation type="submission" date="2016-10" db="EMBL/GenBank/DDBJ databases">
        <authorList>
            <person name="de Groot N.N."/>
        </authorList>
    </citation>
    <scope>NUCLEOTIDE SEQUENCE [LARGE SCALE GENOMIC DNA]</scope>
    <source>
        <strain evidence="4 5">NLAE-zl-C57</strain>
    </source>
</reference>
<dbReference type="AlphaFoldDB" id="A0A1G8QQP2"/>
<dbReference type="InterPro" id="IPR001173">
    <property type="entry name" value="Glyco_trans_2-like"/>
</dbReference>
<evidence type="ECO:0000256" key="2">
    <source>
        <dbReference type="ARBA" id="ARBA00022679"/>
    </source>
</evidence>
<dbReference type="CDD" id="cd00761">
    <property type="entry name" value="Glyco_tranf_GTA_type"/>
    <property type="match status" value="1"/>
</dbReference>
<name>A0A1G8QQP2_BACOV</name>
<sequence>MNKIILSVAIFLMRVCGRLHLGRWAKVCPYWLMQIGVQPRAKEMSSEEAENLLQAIHKDPKSSALCENIIVKPVKYDLLVVIPVYKVERFLDDCLQSVLLQKSKYSYHIVAVNDGSPDRSGEILKRYEDDERVTVINQKNKGLSSARNTALKSIDAKYVTFLDSDDLLAPDAIERLMNMAYEYDADIVEGSYRRRTIEGKLFAGEKSQHEGISSRDNLKGYPWMKVIRAEMFKHIHFPEGYWYEDTIMGMLIIPLARKVALIKDDVYYYTYNTDSISFSAAISPKSIDGIYITRSLLKDALVCGALAAAPEYQYHHFLQQVHNNWRRSLRLGPDVEKAMFVIACDLWNEFFSDNYACKKTHLMNVEKALRTRSFKRFRKACFVDF</sequence>
<dbReference type="EMBL" id="FNDO01000116">
    <property type="protein sequence ID" value="SDJ07027.1"/>
    <property type="molecule type" value="Genomic_DNA"/>
</dbReference>
<evidence type="ECO:0000313" key="4">
    <source>
        <dbReference type="EMBL" id="SDJ07027.1"/>
    </source>
</evidence>
<evidence type="ECO:0000256" key="1">
    <source>
        <dbReference type="ARBA" id="ARBA00022676"/>
    </source>
</evidence>
<dbReference type="RefSeq" id="WP_176817102.1">
    <property type="nucleotide sequence ID" value="NZ_FNDO01000116.1"/>
</dbReference>
<dbReference type="PANTHER" id="PTHR22916:SF51">
    <property type="entry name" value="GLYCOSYLTRANSFERASE EPSH-RELATED"/>
    <property type="match status" value="1"/>
</dbReference>
<dbReference type="InterPro" id="IPR029044">
    <property type="entry name" value="Nucleotide-diphossugar_trans"/>
</dbReference>
<protein>
    <submittedName>
        <fullName evidence="4">Glycosyl transferase family 2</fullName>
    </submittedName>
</protein>
<evidence type="ECO:0000313" key="5">
    <source>
        <dbReference type="Proteomes" id="UP000181870"/>
    </source>
</evidence>
<feature type="domain" description="Glycosyltransferase 2-like" evidence="3">
    <location>
        <begin position="80"/>
        <end position="205"/>
    </location>
</feature>
<keyword evidence="1" id="KW-0328">Glycosyltransferase</keyword>
<dbReference type="SUPFAM" id="SSF53448">
    <property type="entry name" value="Nucleotide-diphospho-sugar transferases"/>
    <property type="match status" value="1"/>
</dbReference>
<dbReference type="GO" id="GO:0016758">
    <property type="term" value="F:hexosyltransferase activity"/>
    <property type="evidence" value="ECO:0007669"/>
    <property type="project" value="UniProtKB-ARBA"/>
</dbReference>
<dbReference type="Gene3D" id="3.90.550.10">
    <property type="entry name" value="Spore Coat Polysaccharide Biosynthesis Protein SpsA, Chain A"/>
    <property type="match status" value="1"/>
</dbReference>
<dbReference type="Pfam" id="PF00535">
    <property type="entry name" value="Glycos_transf_2"/>
    <property type="match status" value="1"/>
</dbReference>
<keyword evidence="2 4" id="KW-0808">Transferase</keyword>
<dbReference type="Proteomes" id="UP000181870">
    <property type="component" value="Unassembled WGS sequence"/>
</dbReference>
<evidence type="ECO:0000259" key="3">
    <source>
        <dbReference type="Pfam" id="PF00535"/>
    </source>
</evidence>
<dbReference type="PANTHER" id="PTHR22916">
    <property type="entry name" value="GLYCOSYLTRANSFERASE"/>
    <property type="match status" value="1"/>
</dbReference>
<gene>
    <name evidence="4" type="ORF">SAMN05192582_11164</name>
</gene>